<evidence type="ECO:0000313" key="4">
    <source>
        <dbReference type="Proteomes" id="UP001163336"/>
    </source>
</evidence>
<organism evidence="3 4">
    <name type="scientific">Massilia varians</name>
    <dbReference type="NCBI Taxonomy" id="457921"/>
    <lineage>
        <taxon>Bacteria</taxon>
        <taxon>Pseudomonadati</taxon>
        <taxon>Pseudomonadota</taxon>
        <taxon>Betaproteobacteria</taxon>
        <taxon>Burkholderiales</taxon>
        <taxon>Oxalobacteraceae</taxon>
        <taxon>Telluria group</taxon>
        <taxon>Massilia</taxon>
    </lineage>
</organism>
<dbReference type="InterPro" id="IPR050834">
    <property type="entry name" value="Glycosyltransf_2"/>
</dbReference>
<dbReference type="CDD" id="cd00761">
    <property type="entry name" value="Glyco_tranf_GTA_type"/>
    <property type="match status" value="1"/>
</dbReference>
<feature type="region of interest" description="Disordered" evidence="1">
    <location>
        <begin position="474"/>
        <end position="568"/>
    </location>
</feature>
<protein>
    <recommendedName>
        <fullName evidence="2">Glycosyltransferase 2-like domain-containing protein</fullName>
    </recommendedName>
</protein>
<gene>
    <name evidence="3" type="ORF">MasN3_33440</name>
</gene>
<dbReference type="Pfam" id="PF00535">
    <property type="entry name" value="Glycos_transf_2"/>
    <property type="match status" value="1"/>
</dbReference>
<proteinExistence type="predicted"/>
<dbReference type="RefSeq" id="WP_281908737.1">
    <property type="nucleotide sequence ID" value="NZ_AP026966.1"/>
</dbReference>
<evidence type="ECO:0000256" key="1">
    <source>
        <dbReference type="SAM" id="MobiDB-lite"/>
    </source>
</evidence>
<dbReference type="InterPro" id="IPR001173">
    <property type="entry name" value="Glyco_trans_2-like"/>
</dbReference>
<sequence>MSSQPPIPDSPRVSVIMPTFEQAAFIGRALDSLWAQTFTDWELVIVDDGSCDDTACTLAPWLADVRVRYLRFDSNGGLGRAINAGLHAARGELLAYLPSDDVWYAEHLAQLVACLGHAPGAVLAYAGVRHHYNRSAEGLVPGECLQLVQCLHRRTALRWRQRAELESDDLDRLFWTGLRAQGAFVPAGALSCEWVDHPGQRHKRMREPLGGINPFRQHYRVAGPLHFHTSTGNRIDEQRLYGQLRGTRPRDPRKGRKIVLAGELAYNADRVLALEALGHQLYGLWTPTPSWFNTVGPLPFGRVEELPRHGWREALARIEPDLIYAQLNWQALPFAHEVLMHTPDIPFVWHFKEGPFICIEKGTWPLLADLVRLADGCIYSSPEMRDWFATAVPGLPASCCAPRPEHVLDGDLPRRAWFLQARSPLLSGAGPGAGGQVHTVVPGRPIGLHPPTVAELARHGIHLHFYGDFTQGPVARVDSEGPGAGAGTPAPAPERRPRRMGARIFPVRRRLAARVSQPERRRHPARRLGRPEHPGAGRHPGRGRAADDSVRQRRRHRGGAGAGAAPRYRAVLRQHRRPGAPAARLRGHGRAARARLAGARRVLFRRARARPNGFLRARHRPCRQAGPGAGGHGLAHRAKAST</sequence>
<reference evidence="3" key="1">
    <citation type="submission" date="2022-11" db="EMBL/GenBank/DDBJ databases">
        <title>Isolation and characterization of PLA-degrading bacterium Massilia sp. from Antarctic soil.</title>
        <authorList>
            <person name="Sato K."/>
            <person name="Gomez-Fuentes C."/>
            <person name="Ahmad S.A."/>
            <person name="Zulkharnain A."/>
        </authorList>
    </citation>
    <scope>NUCLEOTIDE SEQUENCE</scope>
    <source>
        <strain evidence="3">N-3</strain>
    </source>
</reference>
<dbReference type="PANTHER" id="PTHR43685">
    <property type="entry name" value="GLYCOSYLTRANSFERASE"/>
    <property type="match status" value="1"/>
</dbReference>
<accession>A0ABM8C9D4</accession>
<name>A0ABM8C9D4_9BURK</name>
<dbReference type="InterPro" id="IPR018152">
    <property type="entry name" value="SOD_Cu/Zn_BS"/>
</dbReference>
<evidence type="ECO:0000259" key="2">
    <source>
        <dbReference type="Pfam" id="PF00535"/>
    </source>
</evidence>
<dbReference type="PANTHER" id="PTHR43685:SF2">
    <property type="entry name" value="GLYCOSYLTRANSFERASE 2-LIKE DOMAIN-CONTAINING PROTEIN"/>
    <property type="match status" value="1"/>
</dbReference>
<dbReference type="InterPro" id="IPR029044">
    <property type="entry name" value="Nucleotide-diphossugar_trans"/>
</dbReference>
<dbReference type="Gene3D" id="3.90.550.10">
    <property type="entry name" value="Spore Coat Polysaccharide Biosynthesis Protein SpsA, Chain A"/>
    <property type="match status" value="1"/>
</dbReference>
<feature type="domain" description="Glycosyltransferase 2-like" evidence="2">
    <location>
        <begin position="14"/>
        <end position="122"/>
    </location>
</feature>
<dbReference type="Proteomes" id="UP001163336">
    <property type="component" value="Chromosome"/>
</dbReference>
<feature type="region of interest" description="Disordered" evidence="1">
    <location>
        <begin position="618"/>
        <end position="642"/>
    </location>
</feature>
<dbReference type="EMBL" id="AP026966">
    <property type="protein sequence ID" value="BDT59850.1"/>
    <property type="molecule type" value="Genomic_DNA"/>
</dbReference>
<keyword evidence="4" id="KW-1185">Reference proteome</keyword>
<dbReference type="PROSITE" id="PS00087">
    <property type="entry name" value="SOD_CU_ZN_1"/>
    <property type="match status" value="1"/>
</dbReference>
<evidence type="ECO:0000313" key="3">
    <source>
        <dbReference type="EMBL" id="BDT59850.1"/>
    </source>
</evidence>
<dbReference type="SUPFAM" id="SSF53448">
    <property type="entry name" value="Nucleotide-diphospho-sugar transferases"/>
    <property type="match status" value="1"/>
</dbReference>
<feature type="compositionally biased region" description="Basic residues" evidence="1">
    <location>
        <begin position="496"/>
        <end position="512"/>
    </location>
</feature>